<organism evidence="1">
    <name type="scientific">Akkermansia muciniphila</name>
    <dbReference type="NCBI Taxonomy" id="239935"/>
    <lineage>
        <taxon>Bacteria</taxon>
        <taxon>Pseudomonadati</taxon>
        <taxon>Verrucomicrobiota</taxon>
        <taxon>Verrucomicrobiia</taxon>
        <taxon>Verrucomicrobiales</taxon>
        <taxon>Akkermansiaceae</taxon>
        <taxon>Akkermansia</taxon>
    </lineage>
</organism>
<protein>
    <submittedName>
        <fullName evidence="1">Uncharacterized protein</fullName>
    </submittedName>
</protein>
<accession>A0A6N2S943</accession>
<dbReference type="AlphaFoldDB" id="A0A6N2S943"/>
<proteinExistence type="predicted"/>
<name>A0A6N2S943_9BACT</name>
<reference evidence="1" key="1">
    <citation type="submission" date="2019-11" db="EMBL/GenBank/DDBJ databases">
        <authorList>
            <person name="Feng L."/>
        </authorList>
    </citation>
    <scope>NUCLEOTIDE SEQUENCE</scope>
    <source>
        <strain evidence="1">AMuciniphilaLFYP55</strain>
    </source>
</reference>
<gene>
    <name evidence="1" type="ORF">AMLFYP55_02024</name>
</gene>
<sequence>MVCFAGQYAANRNNLARSCVIASLFPNTRFSAASSLAWEACRKTSPQSFVFSLEGDAGSMEITGRSGKELESRCM</sequence>
<dbReference type="EMBL" id="CACRSS010000002">
    <property type="protein sequence ID" value="VYS89424.1"/>
    <property type="molecule type" value="Genomic_DNA"/>
</dbReference>
<evidence type="ECO:0000313" key="1">
    <source>
        <dbReference type="EMBL" id="VYS89424.1"/>
    </source>
</evidence>